<dbReference type="PROSITE" id="PS51704">
    <property type="entry name" value="GP_PDE"/>
    <property type="match status" value="1"/>
</dbReference>
<protein>
    <submittedName>
        <fullName evidence="2">PLC-like phosphodiesterase</fullName>
    </submittedName>
</protein>
<dbReference type="STRING" id="1314781.A0A165QWF2"/>
<dbReference type="Proteomes" id="UP000077266">
    <property type="component" value="Unassembled WGS sequence"/>
</dbReference>
<dbReference type="PANTHER" id="PTHR43805">
    <property type="entry name" value="GLYCEROPHOSPHORYL DIESTER PHOSPHODIESTERASE"/>
    <property type="match status" value="1"/>
</dbReference>
<dbReference type="FunCoup" id="A0A165QWF2">
    <property type="interactions" value="109"/>
</dbReference>
<organism evidence="2 3">
    <name type="scientific">Exidia glandulosa HHB12029</name>
    <dbReference type="NCBI Taxonomy" id="1314781"/>
    <lineage>
        <taxon>Eukaryota</taxon>
        <taxon>Fungi</taxon>
        <taxon>Dikarya</taxon>
        <taxon>Basidiomycota</taxon>
        <taxon>Agaricomycotina</taxon>
        <taxon>Agaricomycetes</taxon>
        <taxon>Auriculariales</taxon>
        <taxon>Exidiaceae</taxon>
        <taxon>Exidia</taxon>
    </lineage>
</organism>
<evidence type="ECO:0000313" key="3">
    <source>
        <dbReference type="Proteomes" id="UP000077266"/>
    </source>
</evidence>
<dbReference type="AlphaFoldDB" id="A0A165QWF2"/>
<evidence type="ECO:0000259" key="1">
    <source>
        <dbReference type="PROSITE" id="PS51704"/>
    </source>
</evidence>
<dbReference type="CDD" id="cd08570">
    <property type="entry name" value="GDPD_YPL206cp_fungi"/>
    <property type="match status" value="1"/>
</dbReference>
<dbReference type="InParanoid" id="A0A165QWF2"/>
<dbReference type="InterPro" id="IPR030395">
    <property type="entry name" value="GP_PDE_dom"/>
</dbReference>
<dbReference type="PANTHER" id="PTHR43805:SF1">
    <property type="entry name" value="GP-PDE DOMAIN-CONTAINING PROTEIN"/>
    <property type="match status" value="1"/>
</dbReference>
<dbReference type="EMBL" id="KV425882">
    <property type="protein sequence ID" value="KZW04162.1"/>
    <property type="molecule type" value="Genomic_DNA"/>
</dbReference>
<dbReference type="GO" id="GO:0008081">
    <property type="term" value="F:phosphoric diester hydrolase activity"/>
    <property type="evidence" value="ECO:0007669"/>
    <property type="project" value="InterPro"/>
</dbReference>
<sequence>MTAEASKRRLPACWGHRGASASFPENTLASFEAAIRDGAEGIESDVHVSADDVVLMFHDPALGRTTDGAGNIRERKWYGADGMEQHRTIKEPHQPIPTFAQTVDLLMKPENRHVEFNVDVKIWNDGDRLFKLMKTIIEAQPEWETQLAPRIVLGLWHPRFIAPATKHLPYCRRAHIGLSPWIARQYFWESCEGFSMAFSALCTYEGLRFIRDCQLAQPPKRVMVWTVNAPEQMVEAARWGVDVVLTDVTRKWLDLRASLAEDFDKTAARVGSRTFLWTTWTCYSPVQYVFWHLHRRRLESIAGPLEKAILDKTNPLPIVVSSSGA</sequence>
<dbReference type="SUPFAM" id="SSF51695">
    <property type="entry name" value="PLC-like phosphodiesterases"/>
    <property type="match status" value="1"/>
</dbReference>
<accession>A0A165QWF2</accession>
<dbReference type="Pfam" id="PF03009">
    <property type="entry name" value="GDPD"/>
    <property type="match status" value="1"/>
</dbReference>
<dbReference type="Gene3D" id="3.20.20.190">
    <property type="entry name" value="Phosphatidylinositol (PI) phosphodiesterase"/>
    <property type="match status" value="1"/>
</dbReference>
<gene>
    <name evidence="2" type="ORF">EXIGLDRAFT_17207</name>
</gene>
<proteinExistence type="predicted"/>
<dbReference type="InterPro" id="IPR017946">
    <property type="entry name" value="PLC-like_Pdiesterase_TIM-brl"/>
</dbReference>
<dbReference type="OrthoDB" id="1058301at2759"/>
<reference evidence="2 3" key="1">
    <citation type="journal article" date="2016" name="Mol. Biol. Evol.">
        <title>Comparative Genomics of Early-Diverging Mushroom-Forming Fungi Provides Insights into the Origins of Lignocellulose Decay Capabilities.</title>
        <authorList>
            <person name="Nagy L.G."/>
            <person name="Riley R."/>
            <person name="Tritt A."/>
            <person name="Adam C."/>
            <person name="Daum C."/>
            <person name="Floudas D."/>
            <person name="Sun H."/>
            <person name="Yadav J.S."/>
            <person name="Pangilinan J."/>
            <person name="Larsson K.H."/>
            <person name="Matsuura K."/>
            <person name="Barry K."/>
            <person name="Labutti K."/>
            <person name="Kuo R."/>
            <person name="Ohm R.A."/>
            <person name="Bhattacharya S.S."/>
            <person name="Shirouzu T."/>
            <person name="Yoshinaga Y."/>
            <person name="Martin F.M."/>
            <person name="Grigoriev I.V."/>
            <person name="Hibbett D.S."/>
        </authorList>
    </citation>
    <scope>NUCLEOTIDE SEQUENCE [LARGE SCALE GENOMIC DNA]</scope>
    <source>
        <strain evidence="2 3">HHB12029</strain>
    </source>
</reference>
<evidence type="ECO:0000313" key="2">
    <source>
        <dbReference type="EMBL" id="KZW04162.1"/>
    </source>
</evidence>
<feature type="domain" description="GP-PDE" evidence="1">
    <location>
        <begin position="11"/>
        <end position="256"/>
    </location>
</feature>
<dbReference type="GO" id="GO:0006629">
    <property type="term" value="P:lipid metabolic process"/>
    <property type="evidence" value="ECO:0007669"/>
    <property type="project" value="InterPro"/>
</dbReference>
<name>A0A165QWF2_EXIGL</name>
<keyword evidence="3" id="KW-1185">Reference proteome</keyword>